<proteinExistence type="predicted"/>
<name>A0A7J6C995_9TELE</name>
<evidence type="ECO:0000256" key="2">
    <source>
        <dbReference type="SAM" id="SignalP"/>
    </source>
</evidence>
<keyword evidence="1" id="KW-0812">Transmembrane</keyword>
<keyword evidence="1" id="KW-1133">Transmembrane helix</keyword>
<organism evidence="3 4">
    <name type="scientific">Onychostoma macrolepis</name>
    <dbReference type="NCBI Taxonomy" id="369639"/>
    <lineage>
        <taxon>Eukaryota</taxon>
        <taxon>Metazoa</taxon>
        <taxon>Chordata</taxon>
        <taxon>Craniata</taxon>
        <taxon>Vertebrata</taxon>
        <taxon>Euteleostomi</taxon>
        <taxon>Actinopterygii</taxon>
        <taxon>Neopterygii</taxon>
        <taxon>Teleostei</taxon>
        <taxon>Ostariophysi</taxon>
        <taxon>Cypriniformes</taxon>
        <taxon>Cyprinidae</taxon>
        <taxon>Acrossocheilinae</taxon>
        <taxon>Onychostoma</taxon>
    </lineage>
</organism>
<protein>
    <submittedName>
        <fullName evidence="3">Uncharacterized protein</fullName>
    </submittedName>
</protein>
<sequence>MLLWLSILCLQLTRGQPQPDITSPGPVSGIVLRDQPALLNHQLHDSQNVNRTHHPQAAAHYSWAGARWTENTLAHAEADIKHMLDQLQKMTVTQAELTRHHRRNKRFLGALLGAAAAVGTLFNLGVTSVNSVSLSTLRQHVREIQTEIPQLREQLTLQGKTLQTIGKSLKGTLVVLNTHSVLLNQIMNSVKQLFSVIQNDVSQTQLVTTLMSDMLREVSSSIDSLAMGRIPPYLVPLSLVQTVLSSATAHPPDSLQAHLAYSLGGSILLHVDPEHSEMAFLLNLPVIESDNIYRLKDIVNVGFWQGNTHIKIHTPDVVAYHDSNPQLYLTPNLRMCTLTKDIHYLCPSKPFLRDNTEGIYGDEYQSEVEIPDFFKDHSLTLEPEMELRIEKGGSQMIDITPIDTALQALSRLPVQTNFPIARSWTAADTALCLTTAIGYTLTLSLAFVLFNRVNGVQRSMNRCTAAFPRTFKWNHRKRGTQAETMLNLSKVNTKAEDPKAEEN</sequence>
<evidence type="ECO:0000256" key="1">
    <source>
        <dbReference type="SAM" id="Phobius"/>
    </source>
</evidence>
<reference evidence="3 4" key="1">
    <citation type="submission" date="2020-04" db="EMBL/GenBank/DDBJ databases">
        <title>Chromosome-level genome assembly of a cyprinid fish Onychostoma macrolepis by integration of Nanopore Sequencing, Bionano and Hi-C technology.</title>
        <authorList>
            <person name="Wang D."/>
        </authorList>
    </citation>
    <scope>NUCLEOTIDE SEQUENCE [LARGE SCALE GENOMIC DNA]</scope>
    <source>
        <strain evidence="3">SWU-2019</strain>
        <tissue evidence="3">Muscle</tissue>
    </source>
</reference>
<keyword evidence="2" id="KW-0732">Signal</keyword>
<gene>
    <name evidence="3" type="ORF">G5714_014856</name>
</gene>
<feature type="signal peptide" evidence="2">
    <location>
        <begin position="1"/>
        <end position="15"/>
    </location>
</feature>
<accession>A0A7J6C995</accession>
<keyword evidence="1" id="KW-0472">Membrane</keyword>
<dbReference type="EMBL" id="JAAMOB010000015">
    <property type="protein sequence ID" value="KAF4103869.1"/>
    <property type="molecule type" value="Genomic_DNA"/>
</dbReference>
<keyword evidence="4" id="KW-1185">Reference proteome</keyword>
<evidence type="ECO:0000313" key="4">
    <source>
        <dbReference type="Proteomes" id="UP000579812"/>
    </source>
</evidence>
<comment type="caution">
    <text evidence="3">The sequence shown here is derived from an EMBL/GenBank/DDBJ whole genome shotgun (WGS) entry which is preliminary data.</text>
</comment>
<dbReference type="Proteomes" id="UP000579812">
    <property type="component" value="Unassembled WGS sequence"/>
</dbReference>
<dbReference type="AlphaFoldDB" id="A0A7J6C995"/>
<evidence type="ECO:0000313" key="3">
    <source>
        <dbReference type="EMBL" id="KAF4103869.1"/>
    </source>
</evidence>
<feature type="chain" id="PRO_5029516562" evidence="2">
    <location>
        <begin position="16"/>
        <end position="503"/>
    </location>
</feature>
<feature type="transmembrane region" description="Helical" evidence="1">
    <location>
        <begin position="424"/>
        <end position="450"/>
    </location>
</feature>